<keyword evidence="4 8" id="KW-0812">Transmembrane</keyword>
<evidence type="ECO:0000256" key="4">
    <source>
        <dbReference type="ARBA" id="ARBA00022692"/>
    </source>
</evidence>
<sequence length="164" mass="17402">MSPNLTLLLVACTLIGTGVYLFLSRSLVRALMGFLLMGNGINLLFIVGSGPAGQPPIVGHSEGVMADPVPQALVLTAIVITLGMTAFVLALAHRSRQLDGLDLVRDDAESRRILELAETDNLGSVPTARETAEAIQAEGARTESRFHEEVAPPPPEEHEKGVGR</sequence>
<keyword evidence="5 8" id="KW-1133">Transmembrane helix</keyword>
<evidence type="ECO:0000256" key="7">
    <source>
        <dbReference type="SAM" id="MobiDB-lite"/>
    </source>
</evidence>
<proteinExistence type="inferred from homology"/>
<organism evidence="9 10">
    <name type="scientific">Ornithinimicrobium tianjinense</name>
    <dbReference type="NCBI Taxonomy" id="1195761"/>
    <lineage>
        <taxon>Bacteria</taxon>
        <taxon>Bacillati</taxon>
        <taxon>Actinomycetota</taxon>
        <taxon>Actinomycetes</taxon>
        <taxon>Micrococcales</taxon>
        <taxon>Ornithinimicrobiaceae</taxon>
        <taxon>Ornithinimicrobium</taxon>
    </lineage>
</organism>
<dbReference type="Proteomes" id="UP000605670">
    <property type="component" value="Unassembled WGS sequence"/>
</dbReference>
<feature type="transmembrane region" description="Helical" evidence="8">
    <location>
        <begin position="6"/>
        <end position="23"/>
    </location>
</feature>
<protein>
    <recommendedName>
        <fullName evidence="11">Multisubunit sodium/proton antiporter, MrpC subunit</fullName>
    </recommendedName>
</protein>
<comment type="subcellular location">
    <subcellularLocation>
        <location evidence="1">Cell membrane</location>
        <topology evidence="1">Multi-pass membrane protein</topology>
    </subcellularLocation>
</comment>
<dbReference type="Gene3D" id="1.10.287.3510">
    <property type="match status" value="1"/>
</dbReference>
<evidence type="ECO:0008006" key="11">
    <source>
        <dbReference type="Google" id="ProtNLM"/>
    </source>
</evidence>
<keyword evidence="6 8" id="KW-0472">Membrane</keyword>
<dbReference type="PANTHER" id="PTHR34583">
    <property type="entry name" value="ANTIPORTER SUBUNIT MNHC2-RELATED"/>
    <property type="match status" value="1"/>
</dbReference>
<dbReference type="AlphaFoldDB" id="A0A917BQA0"/>
<evidence type="ECO:0000313" key="10">
    <source>
        <dbReference type="Proteomes" id="UP000605670"/>
    </source>
</evidence>
<reference evidence="9" key="1">
    <citation type="journal article" date="2014" name="Int. J. Syst. Evol. Microbiol.">
        <title>Complete genome sequence of Corynebacterium casei LMG S-19264T (=DSM 44701T), isolated from a smear-ripened cheese.</title>
        <authorList>
            <consortium name="US DOE Joint Genome Institute (JGI-PGF)"/>
            <person name="Walter F."/>
            <person name="Albersmeier A."/>
            <person name="Kalinowski J."/>
            <person name="Ruckert C."/>
        </authorList>
    </citation>
    <scope>NUCLEOTIDE SEQUENCE</scope>
    <source>
        <strain evidence="9">CGMCC 1.12160</strain>
    </source>
</reference>
<evidence type="ECO:0000256" key="3">
    <source>
        <dbReference type="ARBA" id="ARBA00022475"/>
    </source>
</evidence>
<evidence type="ECO:0000256" key="6">
    <source>
        <dbReference type="ARBA" id="ARBA00023136"/>
    </source>
</evidence>
<keyword evidence="3" id="KW-1003">Cell membrane</keyword>
<dbReference type="InterPro" id="IPR039428">
    <property type="entry name" value="NUOK/Mnh_C1-like"/>
</dbReference>
<gene>
    <name evidence="9" type="ORF">GCM10011366_20590</name>
</gene>
<feature type="transmembrane region" description="Helical" evidence="8">
    <location>
        <begin position="72"/>
        <end position="92"/>
    </location>
</feature>
<dbReference type="InterPro" id="IPR050601">
    <property type="entry name" value="CPA3_antiporter_subunitC"/>
</dbReference>
<evidence type="ECO:0000256" key="5">
    <source>
        <dbReference type="ARBA" id="ARBA00022989"/>
    </source>
</evidence>
<dbReference type="NCBIfam" id="NF005929">
    <property type="entry name" value="PRK07946.1"/>
    <property type="match status" value="1"/>
</dbReference>
<name>A0A917BQA0_9MICO</name>
<accession>A0A917BQA0</accession>
<dbReference type="GO" id="GO:0005886">
    <property type="term" value="C:plasma membrane"/>
    <property type="evidence" value="ECO:0007669"/>
    <property type="project" value="UniProtKB-SubCell"/>
</dbReference>
<feature type="region of interest" description="Disordered" evidence="7">
    <location>
        <begin position="125"/>
        <end position="164"/>
    </location>
</feature>
<dbReference type="PANTHER" id="PTHR34583:SF2">
    <property type="entry name" value="ANTIPORTER SUBUNIT MNHC2-RELATED"/>
    <property type="match status" value="1"/>
</dbReference>
<dbReference type="RefSeq" id="WP_188430470.1">
    <property type="nucleotide sequence ID" value="NZ_BAABKH010000003.1"/>
</dbReference>
<feature type="transmembrane region" description="Helical" evidence="8">
    <location>
        <begin position="30"/>
        <end position="52"/>
    </location>
</feature>
<feature type="compositionally biased region" description="Basic and acidic residues" evidence="7">
    <location>
        <begin position="140"/>
        <end position="164"/>
    </location>
</feature>
<evidence type="ECO:0000256" key="1">
    <source>
        <dbReference type="ARBA" id="ARBA00004651"/>
    </source>
</evidence>
<dbReference type="Pfam" id="PF00420">
    <property type="entry name" value="Oxidored_q2"/>
    <property type="match status" value="1"/>
</dbReference>
<keyword evidence="10" id="KW-1185">Reference proteome</keyword>
<evidence type="ECO:0000313" key="9">
    <source>
        <dbReference type="EMBL" id="GGF52673.1"/>
    </source>
</evidence>
<comment type="similarity">
    <text evidence="2">Belongs to the CPA3 antiporters (TC 2.A.63) subunit C family.</text>
</comment>
<dbReference type="EMBL" id="BMEM01000003">
    <property type="protein sequence ID" value="GGF52673.1"/>
    <property type="molecule type" value="Genomic_DNA"/>
</dbReference>
<evidence type="ECO:0000256" key="8">
    <source>
        <dbReference type="SAM" id="Phobius"/>
    </source>
</evidence>
<evidence type="ECO:0000256" key="2">
    <source>
        <dbReference type="ARBA" id="ARBA00010388"/>
    </source>
</evidence>
<reference evidence="9" key="2">
    <citation type="submission" date="2020-09" db="EMBL/GenBank/DDBJ databases">
        <authorList>
            <person name="Sun Q."/>
            <person name="Zhou Y."/>
        </authorList>
    </citation>
    <scope>NUCLEOTIDE SEQUENCE</scope>
    <source>
        <strain evidence="9">CGMCC 1.12160</strain>
    </source>
</reference>
<comment type="caution">
    <text evidence="9">The sequence shown here is derived from an EMBL/GenBank/DDBJ whole genome shotgun (WGS) entry which is preliminary data.</text>
</comment>